<dbReference type="Gene3D" id="3.40.50.300">
    <property type="entry name" value="P-loop containing nucleotide triphosphate hydrolases"/>
    <property type="match status" value="1"/>
</dbReference>
<dbReference type="SUPFAM" id="SSF52540">
    <property type="entry name" value="P-loop containing nucleoside triphosphate hydrolases"/>
    <property type="match status" value="1"/>
</dbReference>
<sequence>MGRVLQVVGYQNSGKTTFVIEYVKEAVAQKHLVGTIKHHGHQSSLAYGDEVKDTGRHRDAGATASLVEGNGSFILTGHLNMSLLQLVKLYKGLGLDIILIEGFKKEHYPKVVILRSLEDVSLLRDISNIECVVTNFQLPEDLSVQFPVFTNQKACIKWLLENKVGEDIV</sequence>
<dbReference type="GO" id="GO:0005525">
    <property type="term" value="F:GTP binding"/>
    <property type="evidence" value="ECO:0007669"/>
    <property type="project" value="InterPro"/>
</dbReference>
<dbReference type="GO" id="GO:0006777">
    <property type="term" value="P:Mo-molybdopterin cofactor biosynthetic process"/>
    <property type="evidence" value="ECO:0007669"/>
    <property type="project" value="InterPro"/>
</dbReference>
<evidence type="ECO:0000313" key="3">
    <source>
        <dbReference type="Proteomes" id="UP000181936"/>
    </source>
</evidence>
<dbReference type="InterPro" id="IPR052539">
    <property type="entry name" value="MGD_biosynthesis_adapter"/>
</dbReference>
<dbReference type="EMBL" id="CP016020">
    <property type="protein sequence ID" value="APH05468.1"/>
    <property type="molecule type" value="Genomic_DNA"/>
</dbReference>
<protein>
    <submittedName>
        <fullName evidence="2">Molybdopterin-guanine dinucleotide biosynthesis protein B</fullName>
    </submittedName>
</protein>
<evidence type="ECO:0000313" key="2">
    <source>
        <dbReference type="EMBL" id="APH05468.1"/>
    </source>
</evidence>
<feature type="domain" description="Molybdopterin-guanine dinucleotide biosynthesis protein B (MobB)" evidence="1">
    <location>
        <begin position="4"/>
        <end position="133"/>
    </location>
</feature>
<dbReference type="RefSeq" id="WP_072580258.1">
    <property type="nucleotide sequence ID" value="NZ_CP016020.1"/>
</dbReference>
<dbReference type="Pfam" id="PF03205">
    <property type="entry name" value="MobB"/>
    <property type="match status" value="1"/>
</dbReference>
<dbReference type="PANTHER" id="PTHR40072">
    <property type="entry name" value="MOLYBDOPTERIN-GUANINE DINUCLEOTIDE BIOSYNTHESIS ADAPTER PROTEIN-RELATED"/>
    <property type="match status" value="1"/>
</dbReference>
<name>A0A1L3MSZ2_9BACI</name>
<gene>
    <name evidence="2" type="ORF">A9C19_12285</name>
</gene>
<dbReference type="InterPro" id="IPR027417">
    <property type="entry name" value="P-loop_NTPase"/>
</dbReference>
<proteinExistence type="predicted"/>
<dbReference type="Proteomes" id="UP000181936">
    <property type="component" value="Chromosome"/>
</dbReference>
<keyword evidence="3" id="KW-1185">Reference proteome</keyword>
<reference evidence="2 3" key="1">
    <citation type="journal article" date="2016" name="Sci. Rep.">
        <title>Complete genome sequence and transcriptomic analysis of a novel marine strain Bacillus weihaiensis reveals the mechanism of brown algae degradation.</title>
        <authorList>
            <person name="Zhu Y."/>
            <person name="Chen P."/>
            <person name="Bao Y."/>
            <person name="Men Y."/>
            <person name="Zeng Y."/>
            <person name="Yang J."/>
            <person name="Sun J."/>
            <person name="Sun Y."/>
        </authorList>
    </citation>
    <scope>NUCLEOTIDE SEQUENCE [LARGE SCALE GENOMIC DNA]</scope>
    <source>
        <strain evidence="2 3">Alg07</strain>
    </source>
</reference>
<dbReference type="AlphaFoldDB" id="A0A1L3MSZ2"/>
<dbReference type="InterPro" id="IPR004435">
    <property type="entry name" value="MobB_dom"/>
</dbReference>
<dbReference type="OrthoDB" id="9786803at2"/>
<organism evidence="2 3">
    <name type="scientific">Bacillus weihaiensis</name>
    <dbReference type="NCBI Taxonomy" id="1547283"/>
    <lineage>
        <taxon>Bacteria</taxon>
        <taxon>Bacillati</taxon>
        <taxon>Bacillota</taxon>
        <taxon>Bacilli</taxon>
        <taxon>Bacillales</taxon>
        <taxon>Bacillaceae</taxon>
        <taxon>Bacillus</taxon>
    </lineage>
</organism>
<dbReference type="NCBIfam" id="TIGR00176">
    <property type="entry name" value="mobB"/>
    <property type="match status" value="1"/>
</dbReference>
<evidence type="ECO:0000259" key="1">
    <source>
        <dbReference type="Pfam" id="PF03205"/>
    </source>
</evidence>
<dbReference type="STRING" id="1547283.A9C19_12285"/>
<dbReference type="KEGG" id="bwh:A9C19_12285"/>
<dbReference type="PANTHER" id="PTHR40072:SF1">
    <property type="entry name" value="MOLYBDOPTERIN-GUANINE DINUCLEOTIDE BIOSYNTHESIS ADAPTER PROTEIN"/>
    <property type="match status" value="1"/>
</dbReference>
<accession>A0A1L3MSZ2</accession>